<dbReference type="EMBL" id="BLAL01000011">
    <property type="protein sequence ID" value="GES73862.1"/>
    <property type="molecule type" value="Genomic_DNA"/>
</dbReference>
<dbReference type="OrthoDB" id="2308483at2759"/>
<reference evidence="1" key="1">
    <citation type="submission" date="2019-10" db="EMBL/GenBank/DDBJ databases">
        <title>Conservation and host-specific expression of non-tandemly repeated heterogenous ribosome RNA gene in arbuscular mycorrhizal fungi.</title>
        <authorList>
            <person name="Maeda T."/>
            <person name="Kobayashi Y."/>
            <person name="Nakagawa T."/>
            <person name="Ezawa T."/>
            <person name="Yamaguchi K."/>
            <person name="Bino T."/>
            <person name="Nishimoto Y."/>
            <person name="Shigenobu S."/>
            <person name="Kawaguchi M."/>
        </authorList>
    </citation>
    <scope>NUCLEOTIDE SEQUENCE</scope>
    <source>
        <strain evidence="1">HR1</strain>
    </source>
</reference>
<proteinExistence type="predicted"/>
<gene>
    <name evidence="1" type="ORF">RCL2_000137000</name>
</gene>
<dbReference type="AlphaFoldDB" id="A0A8H3KUX4"/>
<organism evidence="1 2">
    <name type="scientific">Rhizophagus clarus</name>
    <dbReference type="NCBI Taxonomy" id="94130"/>
    <lineage>
        <taxon>Eukaryota</taxon>
        <taxon>Fungi</taxon>
        <taxon>Fungi incertae sedis</taxon>
        <taxon>Mucoromycota</taxon>
        <taxon>Glomeromycotina</taxon>
        <taxon>Glomeromycetes</taxon>
        <taxon>Glomerales</taxon>
        <taxon>Glomeraceae</taxon>
        <taxon>Rhizophagus</taxon>
    </lineage>
</organism>
<name>A0A8H3KUX4_9GLOM</name>
<sequence length="189" mass="22244">MSDVIHVKGCTDINQLIQLTNPSLNHSNDRMAFFYNPPDDNQIYHITCENLRENIDPLSDHTFYCKINDKNFYQITCRLISHSLIVQFLNKKIYGIELSQNGELQQVYLTFSNAQRDNLEFHLKGFFFNHLSQKQINKSSNGNDSCFDNDSKFIVQPKLHDLRNTLRHELKANGETFFFCRNIIRHEPK</sequence>
<accession>A0A8H3KUX4</accession>
<evidence type="ECO:0000313" key="2">
    <source>
        <dbReference type="Proteomes" id="UP000615446"/>
    </source>
</evidence>
<protein>
    <submittedName>
        <fullName evidence="1">Uncharacterized protein</fullName>
    </submittedName>
</protein>
<evidence type="ECO:0000313" key="1">
    <source>
        <dbReference type="EMBL" id="GES73862.1"/>
    </source>
</evidence>
<dbReference type="Proteomes" id="UP000615446">
    <property type="component" value="Unassembled WGS sequence"/>
</dbReference>
<comment type="caution">
    <text evidence="1">The sequence shown here is derived from an EMBL/GenBank/DDBJ whole genome shotgun (WGS) entry which is preliminary data.</text>
</comment>